<name>A0ABY7ITF8_STRNI</name>
<dbReference type="RefSeq" id="WP_266449462.1">
    <property type="nucleotide sequence ID" value="NZ_CP114203.1"/>
</dbReference>
<organism evidence="2 3">
    <name type="scientific">Streptomyces nigrescens</name>
    <dbReference type="NCBI Taxonomy" id="1920"/>
    <lineage>
        <taxon>Bacteria</taxon>
        <taxon>Bacillati</taxon>
        <taxon>Actinomycetota</taxon>
        <taxon>Actinomycetes</taxon>
        <taxon>Kitasatosporales</taxon>
        <taxon>Streptomycetaceae</taxon>
        <taxon>Streptomyces</taxon>
    </lineage>
</organism>
<proteinExistence type="predicted"/>
<dbReference type="EMBL" id="CP114203">
    <property type="protein sequence ID" value="WAU02159.1"/>
    <property type="molecule type" value="Genomic_DNA"/>
</dbReference>
<dbReference type="GeneID" id="301329348"/>
<feature type="compositionally biased region" description="Gly residues" evidence="1">
    <location>
        <begin position="1"/>
        <end position="14"/>
    </location>
</feature>
<evidence type="ECO:0000313" key="3">
    <source>
        <dbReference type="Proteomes" id="UP001210169"/>
    </source>
</evidence>
<evidence type="ECO:0000313" key="2">
    <source>
        <dbReference type="EMBL" id="WAU02159.1"/>
    </source>
</evidence>
<keyword evidence="3" id="KW-1185">Reference proteome</keyword>
<reference evidence="2 3" key="1">
    <citation type="submission" date="2022-12" db="EMBL/GenBank/DDBJ databases">
        <authorList>
            <person name="Ruckert C."/>
            <person name="Busche T."/>
            <person name="Kalinowski J."/>
            <person name="Wittmann C."/>
        </authorList>
    </citation>
    <scope>NUCLEOTIDE SEQUENCE [LARGE SCALE GENOMIC DNA]</scope>
    <source>
        <strain evidence="2 3">DSM 40276</strain>
    </source>
</reference>
<accession>A0ABY7ITF8</accession>
<gene>
    <name evidence="2" type="ORF">STRNI_000130</name>
</gene>
<evidence type="ECO:0000256" key="1">
    <source>
        <dbReference type="SAM" id="MobiDB-lite"/>
    </source>
</evidence>
<evidence type="ECO:0008006" key="4">
    <source>
        <dbReference type="Google" id="ProtNLM"/>
    </source>
</evidence>
<feature type="region of interest" description="Disordered" evidence="1">
    <location>
        <begin position="1"/>
        <end position="20"/>
    </location>
</feature>
<sequence>MDGGGIADQGGEIAGRGRPRRHRAVEFKKFLARLDKEVPAG</sequence>
<dbReference type="Proteomes" id="UP001210169">
    <property type="component" value="Chromosome"/>
</dbReference>
<protein>
    <recommendedName>
        <fullName evidence="4">Transposase</fullName>
    </recommendedName>
</protein>